<dbReference type="Proteomes" id="UP000494261">
    <property type="component" value="Unassembled WGS sequence"/>
</dbReference>
<dbReference type="AlphaFoldDB" id="A0A6P2M0X9"/>
<accession>A0A6P2M0X9</accession>
<reference evidence="1 2" key="1">
    <citation type="submission" date="2019-09" db="EMBL/GenBank/DDBJ databases">
        <authorList>
            <person name="Depoorter E."/>
        </authorList>
    </citation>
    <scope>NUCLEOTIDE SEQUENCE [LARGE SCALE GENOMIC DNA]</scope>
    <source>
        <strain evidence="1">LMG 13014</strain>
    </source>
</reference>
<name>A0A6P2M0X9_9BURK</name>
<sequence>MWLHRVFRPECWVGHRPRTGWMFHVKSPGNWISAQAQRCAAGGLEALPEWALSHRFIGPMPKNRGIAQTLPIGRHSGEKRTRYNSAHTFLR</sequence>
<proteinExistence type="predicted"/>
<organism evidence="1 2">
    <name type="scientific">Burkholderia aenigmatica</name>
    <dbReference type="NCBI Taxonomy" id="2015348"/>
    <lineage>
        <taxon>Bacteria</taxon>
        <taxon>Pseudomonadati</taxon>
        <taxon>Pseudomonadota</taxon>
        <taxon>Betaproteobacteria</taxon>
        <taxon>Burkholderiales</taxon>
        <taxon>Burkholderiaceae</taxon>
        <taxon>Burkholderia</taxon>
        <taxon>Burkholderia cepacia complex</taxon>
    </lineage>
</organism>
<evidence type="ECO:0000313" key="2">
    <source>
        <dbReference type="Proteomes" id="UP000494261"/>
    </source>
</evidence>
<gene>
    <name evidence="1" type="ORF">BLA13014_03594</name>
</gene>
<dbReference type="EMBL" id="CABVQC010000023">
    <property type="protein sequence ID" value="VWB78448.1"/>
    <property type="molecule type" value="Genomic_DNA"/>
</dbReference>
<evidence type="ECO:0000313" key="1">
    <source>
        <dbReference type="EMBL" id="VWB78448.1"/>
    </source>
</evidence>
<protein>
    <submittedName>
        <fullName evidence="1">Uncharacterized protein</fullName>
    </submittedName>
</protein>